<dbReference type="Gene3D" id="3.40.1050.10">
    <property type="entry name" value="Carbonic anhydrase"/>
    <property type="match status" value="1"/>
</dbReference>
<dbReference type="InterPro" id="IPR036874">
    <property type="entry name" value="Carbonic_anhydrase_sf"/>
</dbReference>
<comment type="catalytic activity">
    <reaction evidence="5">
        <text>hydrogencarbonate + H(+) = CO2 + H2O</text>
        <dbReference type="Rhea" id="RHEA:10748"/>
        <dbReference type="ChEBI" id="CHEBI:15377"/>
        <dbReference type="ChEBI" id="CHEBI:15378"/>
        <dbReference type="ChEBI" id="CHEBI:16526"/>
        <dbReference type="ChEBI" id="CHEBI:17544"/>
        <dbReference type="EC" id="4.2.1.1"/>
    </reaction>
</comment>
<dbReference type="HOGENOM" id="CLU_084253_3_0_9"/>
<accession>A0A0D5NPI9</accession>
<comment type="cofactor">
    <cofactor evidence="6">
        <name>Zn(2+)</name>
        <dbReference type="ChEBI" id="CHEBI:29105"/>
    </cofactor>
    <text evidence="6">Binds 1 zinc ion per subunit.</text>
</comment>
<dbReference type="EMBL" id="CP011058">
    <property type="protein sequence ID" value="AJY77095.1"/>
    <property type="molecule type" value="Genomic_DNA"/>
</dbReference>
<dbReference type="CDD" id="cd03379">
    <property type="entry name" value="beta_CA_cladeD"/>
    <property type="match status" value="1"/>
</dbReference>
<sequence length="196" mass="22218">MNRLEQILDFNKKFVEEKQYEAYLTGKFPDKKMVIVTCMDTRLTELLPKALNLRNGDVKIIKNAGAIVTQPFGNIMRSILVAVYELNADEVIIIGHYECGMTGMNPERTVNKMVERGVSEQTISTIQNSGMSLMRWLRGFDNVKESVENSVNIVRNHPLLPVDVPVHGMIIHPETGQLDLVVEGYEEQKKRASLTK</sequence>
<evidence type="ECO:0000256" key="2">
    <source>
        <dbReference type="ARBA" id="ARBA00012925"/>
    </source>
</evidence>
<dbReference type="Pfam" id="PF00484">
    <property type="entry name" value="Pro_CA"/>
    <property type="match status" value="1"/>
</dbReference>
<feature type="binding site" evidence="6">
    <location>
        <position position="38"/>
    </location>
    <ligand>
        <name>Zn(2+)</name>
        <dbReference type="ChEBI" id="CHEBI:29105"/>
    </ligand>
</feature>
<keyword evidence="8" id="KW-1185">Reference proteome</keyword>
<evidence type="ECO:0000256" key="4">
    <source>
        <dbReference type="ARBA" id="ARBA00022833"/>
    </source>
</evidence>
<feature type="binding site" evidence="6">
    <location>
        <position position="96"/>
    </location>
    <ligand>
        <name>Zn(2+)</name>
        <dbReference type="ChEBI" id="CHEBI:29105"/>
    </ligand>
</feature>
<dbReference type="PATRIC" id="fig|1126833.4.peg.5341"/>
<protein>
    <recommendedName>
        <fullName evidence="2">carbonic anhydrase</fullName>
        <ecNumber evidence="2">4.2.1.1</ecNumber>
    </recommendedName>
</protein>
<evidence type="ECO:0000256" key="3">
    <source>
        <dbReference type="ARBA" id="ARBA00022723"/>
    </source>
</evidence>
<name>A0A0D5NPI9_9BACL</name>
<dbReference type="SMART" id="SM00947">
    <property type="entry name" value="Pro_CA"/>
    <property type="match status" value="1"/>
</dbReference>
<dbReference type="SUPFAM" id="SSF53056">
    <property type="entry name" value="beta-carbonic anhydrase, cab"/>
    <property type="match status" value="1"/>
</dbReference>
<dbReference type="RefSeq" id="WP_045672520.1">
    <property type="nucleotide sequence ID" value="NZ_CP011058.1"/>
</dbReference>
<dbReference type="AlphaFoldDB" id="A0A0D5NPI9"/>
<evidence type="ECO:0000256" key="1">
    <source>
        <dbReference type="ARBA" id="ARBA00006217"/>
    </source>
</evidence>
<feature type="binding site" evidence="6">
    <location>
        <position position="99"/>
    </location>
    <ligand>
        <name>Zn(2+)</name>
        <dbReference type="ChEBI" id="CHEBI:29105"/>
    </ligand>
</feature>
<gene>
    <name evidence="7" type="ORF">VN24_24280</name>
</gene>
<evidence type="ECO:0000313" key="7">
    <source>
        <dbReference type="EMBL" id="AJY77095.1"/>
    </source>
</evidence>
<dbReference type="GO" id="GO:0004089">
    <property type="term" value="F:carbonate dehydratase activity"/>
    <property type="evidence" value="ECO:0007669"/>
    <property type="project" value="UniProtKB-EC"/>
</dbReference>
<dbReference type="STRING" id="1126833.VN24_24280"/>
<dbReference type="GO" id="GO:0008270">
    <property type="term" value="F:zinc ion binding"/>
    <property type="evidence" value="ECO:0007669"/>
    <property type="project" value="InterPro"/>
</dbReference>
<evidence type="ECO:0000256" key="6">
    <source>
        <dbReference type="PIRSR" id="PIRSR601765-1"/>
    </source>
</evidence>
<dbReference type="InterPro" id="IPR001765">
    <property type="entry name" value="Carbonic_anhydrase"/>
</dbReference>
<organism evidence="7 8">
    <name type="scientific">Paenibacillus beijingensis</name>
    <dbReference type="NCBI Taxonomy" id="1126833"/>
    <lineage>
        <taxon>Bacteria</taxon>
        <taxon>Bacillati</taxon>
        <taxon>Bacillota</taxon>
        <taxon>Bacilli</taxon>
        <taxon>Bacillales</taxon>
        <taxon>Paenibacillaceae</taxon>
        <taxon>Paenibacillus</taxon>
    </lineage>
</organism>
<feature type="binding site" evidence="6">
    <location>
        <position position="40"/>
    </location>
    <ligand>
        <name>Zn(2+)</name>
        <dbReference type="ChEBI" id="CHEBI:29105"/>
    </ligand>
</feature>
<reference evidence="7 8" key="1">
    <citation type="journal article" date="2015" name="J. Biotechnol.">
        <title>Complete genome sequence of Paenibacillus beijingensis 7188(T) (=DSM 24997(T)), a novel rhizobacterium from jujube garden soil.</title>
        <authorList>
            <person name="Kwak Y."/>
            <person name="Shin J.H."/>
        </authorList>
    </citation>
    <scope>NUCLEOTIDE SEQUENCE [LARGE SCALE GENOMIC DNA]</scope>
    <source>
        <strain evidence="7 8">DSM 24997</strain>
    </source>
</reference>
<dbReference type="PANTHER" id="PTHR43175">
    <property type="entry name" value="CARBONIC ANHYDRASE"/>
    <property type="match status" value="1"/>
</dbReference>
<keyword evidence="4 6" id="KW-0862">Zinc</keyword>
<reference evidence="8" key="2">
    <citation type="submission" date="2015-03" db="EMBL/GenBank/DDBJ databases">
        <title>Genome sequence of Paenibacillus beijingensis strain DSM 24997T.</title>
        <authorList>
            <person name="Kwak Y."/>
            <person name="Shin J.-H."/>
        </authorList>
    </citation>
    <scope>NUCLEOTIDE SEQUENCE [LARGE SCALE GENOMIC DNA]</scope>
    <source>
        <strain evidence="8">DSM 24997</strain>
    </source>
</reference>
<comment type="similarity">
    <text evidence="1">Belongs to the beta-class carbonic anhydrase family.</text>
</comment>
<proteinExistence type="inferred from homology"/>
<dbReference type="Proteomes" id="UP000032633">
    <property type="component" value="Chromosome"/>
</dbReference>
<dbReference type="KEGG" id="pbj:VN24_24280"/>
<evidence type="ECO:0000313" key="8">
    <source>
        <dbReference type="Proteomes" id="UP000032633"/>
    </source>
</evidence>
<dbReference type="OrthoDB" id="9792260at2"/>
<evidence type="ECO:0000256" key="5">
    <source>
        <dbReference type="ARBA" id="ARBA00048348"/>
    </source>
</evidence>
<keyword evidence="3 6" id="KW-0479">Metal-binding</keyword>
<dbReference type="EC" id="4.2.1.1" evidence="2"/>
<dbReference type="PANTHER" id="PTHR43175:SF3">
    <property type="entry name" value="CARBON DISULFIDE HYDROLASE"/>
    <property type="match status" value="1"/>
</dbReference>